<dbReference type="OrthoDB" id="5975033at2759"/>
<sequence>MALLFLLVLVQGTKDCTAHGPPLEELRRMFQSSENPIPHREVNRIPHPDTMSLKKSSTLNGLTDGFIWLNLQTPTQRATPQKPREEVGVAKSRTAQIPLEHRRGFVAAPDSIESILNFKTNPNLEEGEVTQRGNVFPRVQDKFLHEEGESIWKTSSIPNKYWETFQRIKKYRDLIPRPQRQRAAENLPGRKRTLETSEDTSTILRRKTLLYSEPTYRPSIGIHTGKRLHIDPRRLVSILGDPLPYKRSNIANHKARSVRSKRVLGRRKERKRGAHRKMHFKNPFMHSWRQENPDWIKQDMDEFYSQDFDSDYLDEKLTRRDESEHNMLERLLDDSSPSFGTRDEKLEEESTIKQIEDLSRQSTALSKDYNFTDLPSQFANMEVSEGDLPWYDRVNDGGLNVRKSRVTRSKDRRHHHTKTNLKSKKQFTQNREKNFRATSSSLPKQRRNKRSFYHHHLRPPSALQVRSAQMFPYYDYPYAMDNSESGFIHFHRFPTLHRYPNLQRWPESTMSTMAERFIPFPRLPKITEFSPDPLERLERLPPPSPIPPAIMDQEEAGTREDEPIDELTPLPEPIPEPEPPPIPELASIKEIPPISEPQEKAPDNLDPKKTFDTGESNGGVKKSTSR</sequence>
<accession>A0A2B4RPW0</accession>
<protein>
    <submittedName>
        <fullName evidence="3">Uncharacterized protein</fullName>
    </submittedName>
</protein>
<organism evidence="3 4">
    <name type="scientific">Stylophora pistillata</name>
    <name type="common">Smooth cauliflower coral</name>
    <dbReference type="NCBI Taxonomy" id="50429"/>
    <lineage>
        <taxon>Eukaryota</taxon>
        <taxon>Metazoa</taxon>
        <taxon>Cnidaria</taxon>
        <taxon>Anthozoa</taxon>
        <taxon>Hexacorallia</taxon>
        <taxon>Scleractinia</taxon>
        <taxon>Astrocoeniina</taxon>
        <taxon>Pocilloporidae</taxon>
        <taxon>Stylophora</taxon>
    </lineage>
</organism>
<feature type="region of interest" description="Disordered" evidence="1">
    <location>
        <begin position="402"/>
        <end position="454"/>
    </location>
</feature>
<evidence type="ECO:0000313" key="4">
    <source>
        <dbReference type="Proteomes" id="UP000225706"/>
    </source>
</evidence>
<feature type="compositionally biased region" description="Basic residues" evidence="1">
    <location>
        <begin position="402"/>
        <end position="425"/>
    </location>
</feature>
<gene>
    <name evidence="3" type="ORF">AWC38_SpisGene17289</name>
</gene>
<feature type="compositionally biased region" description="Pro residues" evidence="1">
    <location>
        <begin position="570"/>
        <end position="583"/>
    </location>
</feature>
<evidence type="ECO:0000256" key="2">
    <source>
        <dbReference type="SAM" id="SignalP"/>
    </source>
</evidence>
<feature type="compositionally biased region" description="Basic and acidic residues" evidence="1">
    <location>
        <begin position="597"/>
        <end position="612"/>
    </location>
</feature>
<comment type="caution">
    <text evidence="3">The sequence shown here is derived from an EMBL/GenBank/DDBJ whole genome shotgun (WGS) entry which is preliminary data.</text>
</comment>
<evidence type="ECO:0000313" key="3">
    <source>
        <dbReference type="EMBL" id="PFX18348.1"/>
    </source>
</evidence>
<feature type="chain" id="PRO_5013401159" evidence="2">
    <location>
        <begin position="19"/>
        <end position="626"/>
    </location>
</feature>
<dbReference type="Proteomes" id="UP000225706">
    <property type="component" value="Unassembled WGS sequence"/>
</dbReference>
<keyword evidence="2" id="KW-0732">Signal</keyword>
<name>A0A2B4RPW0_STYPI</name>
<dbReference type="EMBL" id="LSMT01000415">
    <property type="protein sequence ID" value="PFX18348.1"/>
    <property type="molecule type" value="Genomic_DNA"/>
</dbReference>
<reference evidence="4" key="1">
    <citation type="journal article" date="2017" name="bioRxiv">
        <title>Comparative analysis of the genomes of Stylophora pistillata and Acropora digitifera provides evidence for extensive differences between species of corals.</title>
        <authorList>
            <person name="Voolstra C.R."/>
            <person name="Li Y."/>
            <person name="Liew Y.J."/>
            <person name="Baumgarten S."/>
            <person name="Zoccola D."/>
            <person name="Flot J.-F."/>
            <person name="Tambutte S."/>
            <person name="Allemand D."/>
            <person name="Aranda M."/>
        </authorList>
    </citation>
    <scope>NUCLEOTIDE SEQUENCE [LARGE SCALE GENOMIC DNA]</scope>
</reference>
<feature type="region of interest" description="Disordered" evidence="1">
    <location>
        <begin position="328"/>
        <end position="351"/>
    </location>
</feature>
<proteinExistence type="predicted"/>
<dbReference type="AlphaFoldDB" id="A0A2B4RPW0"/>
<feature type="region of interest" description="Disordered" evidence="1">
    <location>
        <begin position="531"/>
        <end position="626"/>
    </location>
</feature>
<feature type="region of interest" description="Disordered" evidence="1">
    <location>
        <begin position="176"/>
        <end position="199"/>
    </location>
</feature>
<keyword evidence="4" id="KW-1185">Reference proteome</keyword>
<evidence type="ECO:0000256" key="1">
    <source>
        <dbReference type="SAM" id="MobiDB-lite"/>
    </source>
</evidence>
<feature type="compositionally biased region" description="Basic and acidic residues" evidence="1">
    <location>
        <begin position="341"/>
        <end position="351"/>
    </location>
</feature>
<feature type="signal peptide" evidence="2">
    <location>
        <begin position="1"/>
        <end position="18"/>
    </location>
</feature>
<feature type="compositionally biased region" description="Basic residues" evidence="1">
    <location>
        <begin position="444"/>
        <end position="454"/>
    </location>
</feature>